<accession>U6H9K9</accession>
<feature type="region of interest" description="Disordered" evidence="1">
    <location>
        <begin position="1"/>
        <end position="42"/>
    </location>
</feature>
<feature type="region of interest" description="Disordered" evidence="1">
    <location>
        <begin position="308"/>
        <end position="407"/>
    </location>
</feature>
<organism evidence="3 4">
    <name type="scientific">Eimeria praecox</name>
    <dbReference type="NCBI Taxonomy" id="51316"/>
    <lineage>
        <taxon>Eukaryota</taxon>
        <taxon>Sar</taxon>
        <taxon>Alveolata</taxon>
        <taxon>Apicomplexa</taxon>
        <taxon>Conoidasida</taxon>
        <taxon>Coccidia</taxon>
        <taxon>Eucoccidiorida</taxon>
        <taxon>Eimeriorina</taxon>
        <taxon>Eimeriidae</taxon>
        <taxon>Eimeria</taxon>
    </lineage>
</organism>
<feature type="compositionally biased region" description="Gly residues" evidence="1">
    <location>
        <begin position="495"/>
        <end position="523"/>
    </location>
</feature>
<dbReference type="SUPFAM" id="SSF47923">
    <property type="entry name" value="Ypt/Rab-GAP domain of gyp1p"/>
    <property type="match status" value="1"/>
</dbReference>
<feature type="region of interest" description="Disordered" evidence="1">
    <location>
        <begin position="1030"/>
        <end position="1140"/>
    </location>
</feature>
<feature type="compositionally biased region" description="Low complexity" evidence="1">
    <location>
        <begin position="1061"/>
        <end position="1077"/>
    </location>
</feature>
<feature type="compositionally biased region" description="Gly residues" evidence="1">
    <location>
        <begin position="538"/>
        <end position="552"/>
    </location>
</feature>
<feature type="region of interest" description="Disordered" evidence="1">
    <location>
        <begin position="679"/>
        <end position="807"/>
    </location>
</feature>
<dbReference type="InterPro" id="IPR035969">
    <property type="entry name" value="Rab-GAP_TBC_sf"/>
</dbReference>
<feature type="compositionally biased region" description="Low complexity" evidence="1">
    <location>
        <begin position="679"/>
        <end position="694"/>
    </location>
</feature>
<evidence type="ECO:0000256" key="1">
    <source>
        <dbReference type="SAM" id="MobiDB-lite"/>
    </source>
</evidence>
<dbReference type="EMBL" id="HG697275">
    <property type="protein sequence ID" value="CDI87349.1"/>
    <property type="molecule type" value="Genomic_DNA"/>
</dbReference>
<dbReference type="Gene3D" id="1.10.472.80">
    <property type="entry name" value="Ypt/Rab-GAP domain of gyp1p, domain 3"/>
    <property type="match status" value="1"/>
</dbReference>
<feature type="compositionally biased region" description="Basic and acidic residues" evidence="1">
    <location>
        <begin position="366"/>
        <end position="392"/>
    </location>
</feature>
<feature type="region of interest" description="Disordered" evidence="1">
    <location>
        <begin position="863"/>
        <end position="886"/>
    </location>
</feature>
<dbReference type="VEuPathDB" id="ToxoDB:EPH_0075880"/>
<dbReference type="InterPro" id="IPR000195">
    <property type="entry name" value="Rab-GAP-TBC_dom"/>
</dbReference>
<feature type="domain" description="Rab-GAP TBC" evidence="2">
    <location>
        <begin position="1199"/>
        <end position="1294"/>
    </location>
</feature>
<feature type="region of interest" description="Disordered" evidence="1">
    <location>
        <begin position="433"/>
        <end position="559"/>
    </location>
</feature>
<feature type="compositionally biased region" description="Low complexity" evidence="1">
    <location>
        <begin position="754"/>
        <end position="775"/>
    </location>
</feature>
<reference evidence="3" key="1">
    <citation type="submission" date="2013-10" db="EMBL/GenBank/DDBJ databases">
        <title>Genomic analysis of the causative agents of coccidiosis in chickens.</title>
        <authorList>
            <person name="Reid A.J."/>
            <person name="Blake D."/>
            <person name="Billington K."/>
            <person name="Browne H."/>
            <person name="Dunn M."/>
            <person name="Hung S."/>
            <person name="Kawahara F."/>
            <person name="Miranda-Saavedra D."/>
            <person name="Mourier T."/>
            <person name="Nagra H."/>
            <person name="Otto T.D."/>
            <person name="Rawlings N."/>
            <person name="Sanchez A."/>
            <person name="Sanders M."/>
            <person name="Subramaniam C."/>
            <person name="Tay Y."/>
            <person name="Dear P."/>
            <person name="Doerig C."/>
            <person name="Gruber A."/>
            <person name="Parkinson J."/>
            <person name="Shirley M."/>
            <person name="Wan K.L."/>
            <person name="Berriman M."/>
            <person name="Tomley F."/>
            <person name="Pain A."/>
        </authorList>
    </citation>
    <scope>NUCLEOTIDE SEQUENCE [LARGE SCALE GENOMIC DNA]</scope>
    <source>
        <strain evidence="3">Houghton</strain>
    </source>
</reference>
<evidence type="ECO:0000259" key="2">
    <source>
        <dbReference type="Pfam" id="PF00566"/>
    </source>
</evidence>
<keyword evidence="4" id="KW-1185">Reference proteome</keyword>
<feature type="compositionally biased region" description="Low complexity" evidence="1">
    <location>
        <begin position="783"/>
        <end position="807"/>
    </location>
</feature>
<proteinExistence type="predicted"/>
<name>U6H9K9_9EIME</name>
<dbReference type="OrthoDB" id="332020at2759"/>
<feature type="compositionally biased region" description="Low complexity" evidence="1">
    <location>
        <begin position="525"/>
        <end position="537"/>
    </location>
</feature>
<gene>
    <name evidence="3" type="ORF">EPH_0075880</name>
</gene>
<sequence>MQRSSADLPSIRAPGNRGTPSAQGQGPQPSAPPEVASVSERVAAAATAAAAAAAATAAARAEATAATARRYLQPWVLVDKYSKWRQLDQDEQKAWQTKGENIFREHLLPYVPPDISPAIAAIDANTSAASPSAAATGNATAAGSATASAPTAAAGSGSTPASGRAAASTSAAAAAAAAATNRFTALFGGAAASHLSAAALSNHPWTSEQVKDVLRVEIWAGVPDAFKSCVLIYSNGALHQQRLHPSLYRQVQLESFGPPPFPGSVPGRCPTFSGGLLGLEEDVCGVQTTLNHLELDGDAPLATWRSAPEDYSAPSATGTSRSARVRLPHPYFPGIMSPGGKGNMRSPGKNPLGQRVKPELNFWPDTSRRAEEAEEPKQQDEDKGDRTKQEQQKHRRHHHSNGPPNEEQQLACAIGRSTPQRDQSIEALLTYIGPTNKNTDAPPSGVPAAKAGQNAGSSLWVGRKWPRRRGSAQGNRIIPQPREQHRREGAAEVPEGGGEGGGSGGGGRRGSGAGDGRGAGEAEGAGEQQQPSAAAAPGAGGGSDGAAGGGGPLSRSSAAPAEADVALDLFGRREVDELVDFSSYMRHRHLKAKRQAVQMREATERSRDRVAFEAAAAAVMAAAREFDNEQDRWLLRRYYTATSFDLAAKGLWSQFKGNKRRGASESQLLAFDSPYAGRAGAAAHSANPPAAAPRQTGPTKSFVGFLRRRAAKEPQPKLPHSPLQFSRPKRLNDPGGQQGGAAQRGVGLHPSPLGVPTSSSGAVPGSPAAAAASAGKIQGPAGGAPSPGRPRASLLAPSSCLSPSSGGLWSKLSNVRNKIRTKGAAAAAATNISSSSCANNNNDNKGNASVITWLKEAARSNSETWGSPLVAKSPQGGGGWGPADGHQGVTAGRFSFAAGEAPLFARQRARRRSFLSRILPGVGLCRKGKKEEHELKRIDFLRNAMRAGDDPFETDKLAAAAASAAVRDIRRRSSSSTLSEDLIESAKGAATAAAAAAAADFPPLRGGSLHALPEDGSSEGLLPESQWSLEQRLQQQQQRQREARQPQAASHSSAQNPAVQGTDPTAAAAAGAADGTPFLRYRSATMPDPQPKSSVLLLPPLPPNSVDYYEQQQQQPQQLQPEAAEGSPEKSPAQKSKSWEEQIEKGDGYISLCFVQLGTTVYFLEDVTDFSRLLNPSGQAAARRLLWALFAFFRGGLEFCPQEWYTQTSYVPCGVLVTAVVEAIRLKFPRLFLHMRHLGVDVPAWAARGLQDAFARLLPFDFVLRIMCALLFEGSLALCKFSLALVQLLEPELMACDTTEAAERVLYRCSTDPRLSINELSSTAQNLKSHVWRVFRESTATGLQSPYLMSTKIHEFLTIRPEGISRIITSLDTWETLWRWLPEILRYSVGLTKPFMQPAT</sequence>
<feature type="compositionally biased region" description="Low complexity" evidence="1">
    <location>
        <begin position="1111"/>
        <end position="1121"/>
    </location>
</feature>
<reference evidence="3" key="2">
    <citation type="submission" date="2013-10" db="EMBL/GenBank/DDBJ databases">
        <authorList>
            <person name="Aslett M."/>
        </authorList>
    </citation>
    <scope>NUCLEOTIDE SEQUENCE [LARGE SCALE GENOMIC DNA]</scope>
    <source>
        <strain evidence="3">Houghton</strain>
    </source>
</reference>
<evidence type="ECO:0000313" key="3">
    <source>
        <dbReference type="EMBL" id="CDI87349.1"/>
    </source>
</evidence>
<dbReference type="Proteomes" id="UP000018201">
    <property type="component" value="Unassembled WGS sequence"/>
</dbReference>
<evidence type="ECO:0000313" key="4">
    <source>
        <dbReference type="Proteomes" id="UP000018201"/>
    </source>
</evidence>
<dbReference type="Pfam" id="PF00566">
    <property type="entry name" value="RabGAP-TBC"/>
    <property type="match status" value="1"/>
</dbReference>
<protein>
    <submittedName>
        <fullName evidence="3">TLD domain-containing protein, putative</fullName>
    </submittedName>
</protein>